<proteinExistence type="predicted"/>
<dbReference type="InterPro" id="IPR011011">
    <property type="entry name" value="Znf_FYVE_PHD"/>
</dbReference>
<organism evidence="7 8">
    <name type="scientific">Spodoptera littoralis</name>
    <name type="common">Egyptian cotton leafworm</name>
    <dbReference type="NCBI Taxonomy" id="7109"/>
    <lineage>
        <taxon>Eukaryota</taxon>
        <taxon>Metazoa</taxon>
        <taxon>Ecdysozoa</taxon>
        <taxon>Arthropoda</taxon>
        <taxon>Hexapoda</taxon>
        <taxon>Insecta</taxon>
        <taxon>Pterygota</taxon>
        <taxon>Neoptera</taxon>
        <taxon>Endopterygota</taxon>
        <taxon>Lepidoptera</taxon>
        <taxon>Glossata</taxon>
        <taxon>Ditrysia</taxon>
        <taxon>Noctuoidea</taxon>
        <taxon>Noctuidae</taxon>
        <taxon>Amphipyrinae</taxon>
        <taxon>Spodoptera</taxon>
    </lineage>
</organism>
<evidence type="ECO:0000256" key="2">
    <source>
        <dbReference type="ARBA" id="ARBA00022771"/>
    </source>
</evidence>
<name>A0A9P0IH24_SPOLI</name>
<evidence type="ECO:0000256" key="5">
    <source>
        <dbReference type="SAM" id="Coils"/>
    </source>
</evidence>
<evidence type="ECO:0000313" key="7">
    <source>
        <dbReference type="EMBL" id="CAH1645687.1"/>
    </source>
</evidence>
<reference evidence="7" key="1">
    <citation type="submission" date="2022-02" db="EMBL/GenBank/DDBJ databases">
        <authorList>
            <person name="King R."/>
        </authorList>
    </citation>
    <scope>NUCLEOTIDE SEQUENCE</scope>
</reference>
<keyword evidence="5" id="KW-0175">Coiled coil</keyword>
<dbReference type="InterPro" id="IPR001965">
    <property type="entry name" value="Znf_PHD"/>
</dbReference>
<dbReference type="Gene3D" id="1.20.5.170">
    <property type="match status" value="1"/>
</dbReference>
<dbReference type="SUPFAM" id="SSF57903">
    <property type="entry name" value="FYVE/PHD zinc finger"/>
    <property type="match status" value="1"/>
</dbReference>
<dbReference type="AlphaFoldDB" id="A0A9P0IH24"/>
<dbReference type="InterPro" id="IPR019786">
    <property type="entry name" value="Zinc_finger_PHD-type_CS"/>
</dbReference>
<dbReference type="SMART" id="SM00249">
    <property type="entry name" value="PHD"/>
    <property type="match status" value="1"/>
</dbReference>
<dbReference type="Pfam" id="PF25298">
    <property type="entry name" value="Baculo_FP_2nd"/>
    <property type="match status" value="1"/>
</dbReference>
<feature type="domain" description="PHD-type" evidence="6">
    <location>
        <begin position="1"/>
        <end position="58"/>
    </location>
</feature>
<dbReference type="PROSITE" id="PS01359">
    <property type="entry name" value="ZF_PHD_1"/>
    <property type="match status" value="1"/>
</dbReference>
<dbReference type="Proteomes" id="UP001153321">
    <property type="component" value="Chromosome 6"/>
</dbReference>
<keyword evidence="3" id="KW-0862">Zinc</keyword>
<feature type="coiled-coil region" evidence="5">
    <location>
        <begin position="110"/>
        <end position="172"/>
    </location>
</feature>
<sequence length="340" mass="38952">MAKCAKCSKAVTKKSPGVQCNKCSKWYHGSCASLTAEQLTALSSMESVDWKCRVCSIAVGGKGRRISVILPDPDDEESDVEGIANQQDKTLFEIHQEVRQLRQNVKDIIRDELQNTLKFYSNKIDEYEEKVKSYEMRVKIMENQCKNLNDICTNLTLKNEVLEQKLSKLEQAQSYNELEICGMEEQQNEDIKNIVTTYSQLLKQNPDDIIKAVRRKKPIHPGTAQAERLKVDAPIMISLREGRREQWYEAARTVNVTSKDLGGESGNKVYLREALSPTISYLLWKTKTNLKEKALCKYVWCRNGQIMVRKKKVIRKYTTCDPKKTSSELAKNCGKQLINK</sequence>
<dbReference type="InterPro" id="IPR019787">
    <property type="entry name" value="Znf_PHD-finger"/>
</dbReference>
<keyword evidence="1" id="KW-0479">Metal-binding</keyword>
<keyword evidence="2 4" id="KW-0863">Zinc-finger</keyword>
<dbReference type="Gene3D" id="3.30.40.10">
    <property type="entry name" value="Zinc/RING finger domain, C3HC4 (zinc finger)"/>
    <property type="match status" value="1"/>
</dbReference>
<evidence type="ECO:0000313" key="8">
    <source>
        <dbReference type="Proteomes" id="UP001153321"/>
    </source>
</evidence>
<dbReference type="EMBL" id="LR824537">
    <property type="protein sequence ID" value="CAH1645687.1"/>
    <property type="molecule type" value="Genomic_DNA"/>
</dbReference>
<evidence type="ECO:0000259" key="6">
    <source>
        <dbReference type="PROSITE" id="PS50016"/>
    </source>
</evidence>
<dbReference type="SUPFAM" id="SSF57997">
    <property type="entry name" value="Tropomyosin"/>
    <property type="match status" value="1"/>
</dbReference>
<dbReference type="Pfam" id="PF03258">
    <property type="entry name" value="Baculo_FP"/>
    <property type="match status" value="1"/>
</dbReference>
<accession>A0A9P0IH24</accession>
<dbReference type="InterPro" id="IPR004941">
    <property type="entry name" value="FP_N"/>
</dbReference>
<keyword evidence="8" id="KW-1185">Reference proteome</keyword>
<protein>
    <recommendedName>
        <fullName evidence="6">PHD-type domain-containing protein</fullName>
    </recommendedName>
</protein>
<dbReference type="InterPro" id="IPR057251">
    <property type="entry name" value="FP_C"/>
</dbReference>
<dbReference type="InterPro" id="IPR013083">
    <property type="entry name" value="Znf_RING/FYVE/PHD"/>
</dbReference>
<evidence type="ECO:0000256" key="4">
    <source>
        <dbReference type="PROSITE-ProRule" id="PRU00146"/>
    </source>
</evidence>
<dbReference type="CDD" id="cd15489">
    <property type="entry name" value="PHD_SF"/>
    <property type="match status" value="1"/>
</dbReference>
<dbReference type="PROSITE" id="PS50016">
    <property type="entry name" value="ZF_PHD_2"/>
    <property type="match status" value="1"/>
</dbReference>
<evidence type="ECO:0000256" key="1">
    <source>
        <dbReference type="ARBA" id="ARBA00022723"/>
    </source>
</evidence>
<dbReference type="GO" id="GO:0008270">
    <property type="term" value="F:zinc ion binding"/>
    <property type="evidence" value="ECO:0007669"/>
    <property type="project" value="UniProtKB-KW"/>
</dbReference>
<evidence type="ECO:0000256" key="3">
    <source>
        <dbReference type="ARBA" id="ARBA00022833"/>
    </source>
</evidence>
<dbReference type="Pfam" id="PF00628">
    <property type="entry name" value="PHD"/>
    <property type="match status" value="1"/>
</dbReference>
<gene>
    <name evidence="7" type="ORF">SPLIT_LOCUS11039</name>
</gene>